<reference evidence="4" key="1">
    <citation type="journal article" date="2008" name="J. Bacteriol.">
        <title>Genome sequence of the streptomycin-producing microorganism Streptomyces griseus IFO 13350.</title>
        <authorList>
            <person name="Ohnishi Y."/>
            <person name="Ishikawa J."/>
            <person name="Hara H."/>
            <person name="Suzuki H."/>
            <person name="Ikenoya M."/>
            <person name="Ikeda H."/>
            <person name="Yamashita A."/>
            <person name="Hattori M."/>
            <person name="Horinouchi S."/>
        </authorList>
    </citation>
    <scope>NUCLEOTIDE SEQUENCE [LARGE SCALE GENOMIC DNA]</scope>
    <source>
        <strain evidence="4">JCM 4626 / NBRC 13350</strain>
    </source>
</reference>
<keyword evidence="2" id="KW-0472">Membrane</keyword>
<keyword evidence="2" id="KW-0812">Transmembrane</keyword>
<gene>
    <name evidence="3" type="ordered locus">SGR_7011</name>
</gene>
<dbReference type="Proteomes" id="UP000001685">
    <property type="component" value="Chromosome"/>
</dbReference>
<evidence type="ECO:0000256" key="1">
    <source>
        <dbReference type="SAM" id="MobiDB-lite"/>
    </source>
</evidence>
<dbReference type="EMBL" id="AP009493">
    <property type="protein sequence ID" value="BAG23838.1"/>
    <property type="molecule type" value="Genomic_DNA"/>
</dbReference>
<feature type="compositionally biased region" description="Basic and acidic residues" evidence="1">
    <location>
        <begin position="91"/>
        <end position="111"/>
    </location>
</feature>
<protein>
    <submittedName>
        <fullName evidence="3">Uncharacterized protein</fullName>
    </submittedName>
</protein>
<organism evidence="3 4">
    <name type="scientific">Streptomyces griseus subsp. griseus (strain JCM 4626 / CBS 651.72 / NBRC 13350 / KCC S-0626 / ISP 5235)</name>
    <dbReference type="NCBI Taxonomy" id="455632"/>
    <lineage>
        <taxon>Bacteria</taxon>
        <taxon>Bacillati</taxon>
        <taxon>Actinomycetota</taxon>
        <taxon>Actinomycetes</taxon>
        <taxon>Kitasatosporales</taxon>
        <taxon>Streptomycetaceae</taxon>
        <taxon>Streptomyces</taxon>
    </lineage>
</organism>
<keyword evidence="2" id="KW-1133">Transmembrane helix</keyword>
<feature type="region of interest" description="Disordered" evidence="1">
    <location>
        <begin position="91"/>
        <end position="131"/>
    </location>
</feature>
<accession>B1VPT8</accession>
<feature type="transmembrane region" description="Helical" evidence="2">
    <location>
        <begin position="31"/>
        <end position="50"/>
    </location>
</feature>
<evidence type="ECO:0000313" key="4">
    <source>
        <dbReference type="Proteomes" id="UP000001685"/>
    </source>
</evidence>
<dbReference type="KEGG" id="sgr:SGR_7011"/>
<dbReference type="AlphaFoldDB" id="B1VPT8"/>
<evidence type="ECO:0000256" key="2">
    <source>
        <dbReference type="SAM" id="Phobius"/>
    </source>
</evidence>
<evidence type="ECO:0000313" key="3">
    <source>
        <dbReference type="EMBL" id="BAG23838.1"/>
    </source>
</evidence>
<sequence length="158" mass="17294">MRARHCDFEYPVHYFLRMIVRRHRLPLPVKGWSPVAALIVFAVVVLAHLVGGQHTAAAHSDLPAVAASTWSYEQQMASNVCEPLHEHPAHEVHGHQVDRPRAAPFGHHDPSASDDVPSLPASSHAGVHFDRSGPRVTAGWPSAGMAAPTHALLCIWRQ</sequence>
<proteinExistence type="predicted"/>
<name>B1VPT8_STRGG</name>
<dbReference type="HOGENOM" id="CLU_1668402_0_0_11"/>